<comment type="caution">
    <text evidence="5">The sequence shown here is derived from an EMBL/GenBank/DDBJ whole genome shotgun (WGS) entry which is preliminary data.</text>
</comment>
<dbReference type="Gene3D" id="1.25.10.10">
    <property type="entry name" value="Leucine-rich Repeat Variant"/>
    <property type="match status" value="2"/>
</dbReference>
<evidence type="ECO:0000313" key="5">
    <source>
        <dbReference type="EMBL" id="KAH8996858.1"/>
    </source>
</evidence>
<evidence type="ECO:0000259" key="4">
    <source>
        <dbReference type="Pfam" id="PF23099"/>
    </source>
</evidence>
<feature type="region of interest" description="Disordered" evidence="1">
    <location>
        <begin position="2322"/>
        <end position="2360"/>
    </location>
</feature>
<evidence type="ECO:0000259" key="2">
    <source>
        <dbReference type="Pfam" id="PF07539"/>
    </source>
</evidence>
<feature type="compositionally biased region" description="Acidic residues" evidence="1">
    <location>
        <begin position="1390"/>
        <end position="1402"/>
    </location>
</feature>
<dbReference type="Pfam" id="PF23099">
    <property type="entry name" value="UTP20_C"/>
    <property type="match status" value="1"/>
</dbReference>
<protein>
    <submittedName>
        <fullName evidence="5">Armadillo-type protein</fullName>
    </submittedName>
</protein>
<organism evidence="5 6">
    <name type="scientific">Lactarius akahatsu</name>
    <dbReference type="NCBI Taxonomy" id="416441"/>
    <lineage>
        <taxon>Eukaryota</taxon>
        <taxon>Fungi</taxon>
        <taxon>Dikarya</taxon>
        <taxon>Basidiomycota</taxon>
        <taxon>Agaricomycotina</taxon>
        <taxon>Agaricomycetes</taxon>
        <taxon>Russulales</taxon>
        <taxon>Russulaceae</taxon>
        <taxon>Lactarius</taxon>
    </lineage>
</organism>
<dbReference type="GO" id="GO:0032040">
    <property type="term" value="C:small-subunit processome"/>
    <property type="evidence" value="ECO:0007669"/>
    <property type="project" value="TreeGrafter"/>
</dbReference>
<dbReference type="PANTHER" id="PTHR17695">
    <property type="entry name" value="SMALL SUBUNIT PROCESSOME COMPONENT 20 HOMOLOG"/>
    <property type="match status" value="1"/>
</dbReference>
<feature type="region of interest" description="Disordered" evidence="1">
    <location>
        <begin position="521"/>
        <end position="542"/>
    </location>
</feature>
<dbReference type="InterPro" id="IPR052575">
    <property type="entry name" value="SSU_processome_comp_20"/>
</dbReference>
<feature type="region of interest" description="Disordered" evidence="1">
    <location>
        <begin position="1390"/>
        <end position="1412"/>
    </location>
</feature>
<dbReference type="Proteomes" id="UP001201163">
    <property type="component" value="Unassembled WGS sequence"/>
</dbReference>
<dbReference type="InterPro" id="IPR046523">
    <property type="entry name" value="UTP20_dom"/>
</dbReference>
<feature type="domain" description="U3 small nucleolar RNA-associated protein 20" evidence="3">
    <location>
        <begin position="1431"/>
        <end position="1654"/>
    </location>
</feature>
<dbReference type="InterPro" id="IPR057525">
    <property type="entry name" value="UTP20_C"/>
</dbReference>
<feature type="region of interest" description="Disordered" evidence="1">
    <location>
        <begin position="2174"/>
        <end position="2200"/>
    </location>
</feature>
<keyword evidence="6" id="KW-1185">Reference proteome</keyword>
<feature type="domain" description="U3 small nucleolar RNA-associated protein 20 N-terminal" evidence="2">
    <location>
        <begin position="624"/>
        <end position="1226"/>
    </location>
</feature>
<feature type="domain" description="U3 small nucleolar RNA-associated protein 20 C-terminal" evidence="4">
    <location>
        <begin position="2091"/>
        <end position="2355"/>
    </location>
</feature>
<dbReference type="GO" id="GO:0030686">
    <property type="term" value="C:90S preribosome"/>
    <property type="evidence" value="ECO:0007669"/>
    <property type="project" value="TreeGrafter"/>
</dbReference>
<sequence length="2360" mass="263720">MAEVWGSLLRRLRAPQREALVELMAEELTGVEDACAWAYIYSCKSVSQTLHTTAPSIIAPLVKVHLRSQQHALTHSCIRRLLTALIHHCKSAEQFLPVSELLTERFTNAAQSFEFEGDADGLDRIIEIIAVVTSVRQGSRVTANQLSEIARTLSSLVGFSSLRNSLLHASVSVLTAGDVSLWMGAGRVLVNQSWTRITFGAELCGILSDLSWGGWQLLEFPHVVKHMQSLLELDALRGLALSAALNNTQRLKDAPITWLKQLEDWILKRFESWGMTHEKVEELSHVLQITSLLPGILTLLCNIIGDVLDTPNPEISYQSDAGNASWVLGSCLKTLGTHPYAEWVHHADLISWVEKVLQRWSWSEFVLHGLAEVVQRSPSQAHNMSFEEIFRYLASPVLSHSRRSRLSALHLLSSSLVHEASSLELVLSKLLQAEEVPIDAPSSRERVLRLAQLERAITRDDTLVSELAVRWVVAQLKIGLRPVWLPAARVLEKLSEQSGEIVWRIMFEELKEVISTSSADGVPEWMEDTRDEEDLDKVRESERSWRDPSAHKVRSALAKWSAGDMFKVQLIRDQRPRDRFDRVTFEAQLLVAFKHCAPLAEKHNRDLVPLFLNLTGPSGPAKLPRTKLTSWLTLFSNFTNPRVLHSTQALHDLYTSLLSHPDRSLQGIALSCLLTYKPPHLLPHTERLQRLLDDSRWRDELAQLDIANFTEEERPVLVDAVIRILFGFVRERHTRDRRATVLANLGGCTNPELGLLVTLMLQDVLPAALENANLSAVMAVPSSILLKPQVGFLHLLGDVLKQLGPRLIARWDALIVATISFAAHAQTSLEVLRQEDRDAGDETELLTEAAEEDSDPQASSSKLLRAIRQLGMRRLADFFRNSTSFDFTPYMSEIFRTLFSPRLASFPNENTQAPSALLDILYAWSSDERYATFLVDYDNRVLPQVLACLTAPSVKPMVVARVLDLVDRLLELSASHKDISRRIVLPHVPLLLSNLAALVQTAKGDAVASDQLVQRQIGILSGLAHFISDGTQASTLLGLFCPLLRKPTKQVGERTKADILNIVANLLPLIPGLTEPNSSIYRATYELISSLFQSVRSRQCRVALIAVFRALSAIDISLQELAELLEQLNAFSSKRIEEPDFDQRLKAFAKLNEVLHPTLTPHQWLPVLSNLLYCIQDPDELAIRSNSCQGFKHLIDAVAAGSDPGYQTIFLRKLFPGLKRGLRSKNEMVRADILSVIAYAVAQCDGITALQDMKVLLEGGDDEANFFNNIHHVQLHRRIRALNRLAEHCDERQLRTSTLADIFIPLVGHFVASSSSLDHHLVTAAITATGRMARQLSWGPYYNLVQHYLKLSKAKDAPERLCIRTIVAILDGFHFPMDEIATPAPSGLVEADETEGIEENDPPEPRQVNDSISDAVNNKLLPTLLKYLENRKETEDTLRIPISIGITKIALHLPLTTREAQITKLITTLSQVLRSKSSETRDLTRETLCKISTMLGPSYLPIVLGEMRGALTRGPQLHVLAYVTHALLIHVTKQDNVVAFRTLDNCVEDVAHISAEVIFGEPGRDMQSEGFKTKMREVRSSGSKGLDSLGIISKFISPPKISSLLRPLRAIMQETETLKVMLKVDDALRRIAGGLNSNDHLVPKELILLCHTLISQNSKLQKHVVKVERKRKRAKDHVIVEPKGHAGITDGHFTVNSFRFIAFGLDLFNTAFRRNRFDFGDPDILARLEPMVAIIGNTLYSSNSTILIHGLKASAAIIKCPLKNLDKSLPIFVGQTIDILKQTGSTESEVAQTALKTLATIVRDKSSAEVKEKDLVYLLELLGPDLEEPGRQASVFAMLRAIVARKFIVPDIYDLMERVSEIMVTNQSPQVQELCRGVFLQFLLDYPQGKGRLRNTMSFLAKNTAYTYESGRLSVLELLSAIVSKFEERLICDYADLLFVALVMVVANDDSAKSREMAAEIIKSLFLRLDADHRRLLMSHLRSWASQQANTQLTRVATQVYGVILEALQADAAAYLPAIMEDLNANLLRCTEKLANEEGEGLDVDQQWQVAYHVLTVLGKIFRVFPDVATRPQKLPWPAVVAHLLFPHAWVRMAAARLVGQLFAATPVAEIPQEGYPTSSPLAGLDLREIARKHSMQLKSSHLSSALGTQIVKNLLYIGKCFCATKILNSQHAEEEDLESEDGDEEGAVEQEGEHANEANQENPLAWLFSKLSFQIRAALIVGRNRSTSSENWDEQPAAILRFFAAMANYMEAPQLEGFLMHILSPIYRITEDDTIQDQRMVELKATAVELQDLVQQKVGTTKFAVTYNKIRQTVLGVQRERRTARAVKSATNPEAAARRKQQRSVTKKESRKRKGAMIA</sequence>
<dbReference type="EMBL" id="JAKELL010000008">
    <property type="protein sequence ID" value="KAH8996858.1"/>
    <property type="molecule type" value="Genomic_DNA"/>
</dbReference>
<evidence type="ECO:0000259" key="3">
    <source>
        <dbReference type="Pfam" id="PF20416"/>
    </source>
</evidence>
<reference evidence="5" key="1">
    <citation type="submission" date="2022-01" db="EMBL/GenBank/DDBJ databases">
        <title>Comparative genomics reveals a dynamic genome evolution in the ectomycorrhizal milk-cap (Lactarius) mushrooms.</title>
        <authorList>
            <consortium name="DOE Joint Genome Institute"/>
            <person name="Lebreton A."/>
            <person name="Tang N."/>
            <person name="Kuo A."/>
            <person name="LaButti K."/>
            <person name="Drula E."/>
            <person name="Barry K."/>
            <person name="Clum A."/>
            <person name="Lipzen A."/>
            <person name="Mousain D."/>
            <person name="Ng V."/>
            <person name="Wang R."/>
            <person name="Wang X."/>
            <person name="Dai Y."/>
            <person name="Henrissat B."/>
            <person name="Grigoriev I.V."/>
            <person name="Guerin-Laguette A."/>
            <person name="Yu F."/>
            <person name="Martin F.M."/>
        </authorList>
    </citation>
    <scope>NUCLEOTIDE SEQUENCE</scope>
    <source>
        <strain evidence="5">QP</strain>
    </source>
</reference>
<dbReference type="InterPro" id="IPR011989">
    <property type="entry name" value="ARM-like"/>
</dbReference>
<dbReference type="InterPro" id="IPR016024">
    <property type="entry name" value="ARM-type_fold"/>
</dbReference>
<dbReference type="Pfam" id="PF07539">
    <property type="entry name" value="UTP20_N"/>
    <property type="match status" value="1"/>
</dbReference>
<name>A0AAD4LRY4_9AGAM</name>
<evidence type="ECO:0000313" key="6">
    <source>
        <dbReference type="Proteomes" id="UP001201163"/>
    </source>
</evidence>
<evidence type="ECO:0000256" key="1">
    <source>
        <dbReference type="SAM" id="MobiDB-lite"/>
    </source>
</evidence>
<gene>
    <name evidence="5" type="ORF">EDB92DRAFT_1793230</name>
</gene>
<dbReference type="InterPro" id="IPR011430">
    <property type="entry name" value="UTP20_N"/>
</dbReference>
<dbReference type="Pfam" id="PF20416">
    <property type="entry name" value="UTP20"/>
    <property type="match status" value="1"/>
</dbReference>
<feature type="compositionally biased region" description="Basic residues" evidence="1">
    <location>
        <begin position="2350"/>
        <end position="2360"/>
    </location>
</feature>
<dbReference type="SUPFAM" id="SSF48371">
    <property type="entry name" value="ARM repeat"/>
    <property type="match status" value="2"/>
</dbReference>
<accession>A0AAD4LRY4</accession>
<dbReference type="PANTHER" id="PTHR17695:SF11">
    <property type="entry name" value="SMALL SUBUNIT PROCESSOME COMPONENT 20 HOMOLOG"/>
    <property type="match status" value="1"/>
</dbReference>
<feature type="compositionally biased region" description="Acidic residues" evidence="1">
    <location>
        <begin position="525"/>
        <end position="535"/>
    </location>
</feature>
<proteinExistence type="predicted"/>
<feature type="compositionally biased region" description="Acidic residues" evidence="1">
    <location>
        <begin position="2174"/>
        <end position="2191"/>
    </location>
</feature>